<sequence>MDPVAPSLVWSDSKSVPMEIVSRERRSSSLVRATDSSPEFDRGASRYNIGPYCDVECTATPSTAKGKVDKLPFLGPPDPSYSPPEKWLFLAGFLFFPLWIIGGFWRWREQYDSFAELFRWRCQVMTMLVFVITIGLIFVEVIFRGK</sequence>
<dbReference type="Proteomes" id="UP000287166">
    <property type="component" value="Unassembled WGS sequence"/>
</dbReference>
<keyword evidence="1" id="KW-0472">Membrane</keyword>
<proteinExistence type="predicted"/>
<protein>
    <submittedName>
        <fullName evidence="2">Uncharacterized protein</fullName>
    </submittedName>
</protein>
<dbReference type="EMBL" id="BFAD01000002">
    <property type="protein sequence ID" value="GBE79954.1"/>
    <property type="molecule type" value="Genomic_DNA"/>
</dbReference>
<accession>A0A401GCQ0</accession>
<name>A0A401GCQ0_9APHY</name>
<feature type="transmembrane region" description="Helical" evidence="1">
    <location>
        <begin position="125"/>
        <end position="143"/>
    </location>
</feature>
<keyword evidence="3" id="KW-1185">Reference proteome</keyword>
<dbReference type="AlphaFoldDB" id="A0A401GCQ0"/>
<evidence type="ECO:0000313" key="2">
    <source>
        <dbReference type="EMBL" id="GBE79954.1"/>
    </source>
</evidence>
<keyword evidence="1" id="KW-0812">Transmembrane</keyword>
<dbReference type="GeneID" id="38776871"/>
<comment type="caution">
    <text evidence="2">The sequence shown here is derived from an EMBL/GenBank/DDBJ whole genome shotgun (WGS) entry which is preliminary data.</text>
</comment>
<dbReference type="OrthoDB" id="2754015at2759"/>
<gene>
    <name evidence="2" type="ORF">SCP_0211560</name>
</gene>
<evidence type="ECO:0000256" key="1">
    <source>
        <dbReference type="SAM" id="Phobius"/>
    </source>
</evidence>
<feature type="transmembrane region" description="Helical" evidence="1">
    <location>
        <begin position="87"/>
        <end position="105"/>
    </location>
</feature>
<dbReference type="RefSeq" id="XP_027610867.1">
    <property type="nucleotide sequence ID" value="XM_027755066.1"/>
</dbReference>
<dbReference type="InParanoid" id="A0A401GCQ0"/>
<keyword evidence="1" id="KW-1133">Transmembrane helix</keyword>
<organism evidence="2 3">
    <name type="scientific">Sparassis crispa</name>
    <dbReference type="NCBI Taxonomy" id="139825"/>
    <lineage>
        <taxon>Eukaryota</taxon>
        <taxon>Fungi</taxon>
        <taxon>Dikarya</taxon>
        <taxon>Basidiomycota</taxon>
        <taxon>Agaricomycotina</taxon>
        <taxon>Agaricomycetes</taxon>
        <taxon>Polyporales</taxon>
        <taxon>Sparassidaceae</taxon>
        <taxon>Sparassis</taxon>
    </lineage>
</organism>
<evidence type="ECO:0000313" key="3">
    <source>
        <dbReference type="Proteomes" id="UP000287166"/>
    </source>
</evidence>
<reference evidence="2 3" key="1">
    <citation type="journal article" date="2018" name="Sci. Rep.">
        <title>Genome sequence of the cauliflower mushroom Sparassis crispa (Hanabiratake) and its association with beneficial usage.</title>
        <authorList>
            <person name="Kiyama R."/>
            <person name="Furutani Y."/>
            <person name="Kawaguchi K."/>
            <person name="Nakanishi T."/>
        </authorList>
    </citation>
    <scope>NUCLEOTIDE SEQUENCE [LARGE SCALE GENOMIC DNA]</scope>
</reference>